<evidence type="ECO:0000313" key="10">
    <source>
        <dbReference type="EMBL" id="PRQ19818.1"/>
    </source>
</evidence>
<reference evidence="10 11" key="1">
    <citation type="journal article" date="2018" name="Nat. Genet.">
        <title>The Rosa genome provides new insights in the design of modern roses.</title>
        <authorList>
            <person name="Bendahmane M."/>
        </authorList>
    </citation>
    <scope>NUCLEOTIDE SEQUENCE [LARGE SCALE GENOMIC DNA]</scope>
    <source>
        <strain evidence="11">cv. Old Blush</strain>
    </source>
</reference>
<dbReference type="SUPFAM" id="SSF56112">
    <property type="entry name" value="Protein kinase-like (PK-like)"/>
    <property type="match status" value="1"/>
</dbReference>
<dbReference type="PANTHER" id="PTHR48005:SF13">
    <property type="entry name" value="SERINE_THREONINE-PROTEIN KINASE DDB_G0278509-RELATED"/>
    <property type="match status" value="1"/>
</dbReference>
<keyword evidence="3 10" id="KW-0808">Transferase</keyword>
<dbReference type="PANTHER" id="PTHR48005">
    <property type="entry name" value="LEUCINE RICH REPEAT KINASE 2"/>
    <property type="match status" value="1"/>
</dbReference>
<keyword evidence="6" id="KW-0067">ATP-binding</keyword>
<dbReference type="InterPro" id="IPR011009">
    <property type="entry name" value="Kinase-like_dom_sf"/>
</dbReference>
<sequence length="76" mass="8414">MHHDCVLPIVHRDISSNNILLNDDYEPCVADFGTTKLLNPGSSNWTTPAGTYGYVVPELAFTMKVTEKCDVYSFGC</sequence>
<keyword evidence="2" id="KW-0723">Serine/threonine-protein kinase</keyword>
<dbReference type="GO" id="GO:0004674">
    <property type="term" value="F:protein serine/threonine kinase activity"/>
    <property type="evidence" value="ECO:0007669"/>
    <property type="project" value="UniProtKB-KW"/>
</dbReference>
<keyword evidence="11" id="KW-1185">Reference proteome</keyword>
<comment type="caution">
    <text evidence="10">The sequence shown here is derived from an EMBL/GenBank/DDBJ whole genome shotgun (WGS) entry which is preliminary data.</text>
</comment>
<evidence type="ECO:0000256" key="3">
    <source>
        <dbReference type="ARBA" id="ARBA00022679"/>
    </source>
</evidence>
<gene>
    <name evidence="10" type="ORF">RchiOBHm_Chr7g0221471</name>
</gene>
<dbReference type="GO" id="GO:0005524">
    <property type="term" value="F:ATP binding"/>
    <property type="evidence" value="ECO:0007669"/>
    <property type="project" value="UniProtKB-KW"/>
</dbReference>
<organism evidence="10 11">
    <name type="scientific">Rosa chinensis</name>
    <name type="common">China rose</name>
    <dbReference type="NCBI Taxonomy" id="74649"/>
    <lineage>
        <taxon>Eukaryota</taxon>
        <taxon>Viridiplantae</taxon>
        <taxon>Streptophyta</taxon>
        <taxon>Embryophyta</taxon>
        <taxon>Tracheophyta</taxon>
        <taxon>Spermatophyta</taxon>
        <taxon>Magnoliopsida</taxon>
        <taxon>eudicotyledons</taxon>
        <taxon>Gunneridae</taxon>
        <taxon>Pentapetalae</taxon>
        <taxon>rosids</taxon>
        <taxon>fabids</taxon>
        <taxon>Rosales</taxon>
        <taxon>Rosaceae</taxon>
        <taxon>Rosoideae</taxon>
        <taxon>Rosoideae incertae sedis</taxon>
        <taxon>Rosa</taxon>
    </lineage>
</organism>
<keyword evidence="4" id="KW-0547">Nucleotide-binding</keyword>
<dbReference type="Pfam" id="PF00069">
    <property type="entry name" value="Pkinase"/>
    <property type="match status" value="1"/>
</dbReference>
<comment type="catalytic activity">
    <reaction evidence="7">
        <text>L-threonyl-[protein] + ATP = O-phospho-L-threonyl-[protein] + ADP + H(+)</text>
        <dbReference type="Rhea" id="RHEA:46608"/>
        <dbReference type="Rhea" id="RHEA-COMP:11060"/>
        <dbReference type="Rhea" id="RHEA-COMP:11605"/>
        <dbReference type="ChEBI" id="CHEBI:15378"/>
        <dbReference type="ChEBI" id="CHEBI:30013"/>
        <dbReference type="ChEBI" id="CHEBI:30616"/>
        <dbReference type="ChEBI" id="CHEBI:61977"/>
        <dbReference type="ChEBI" id="CHEBI:456216"/>
        <dbReference type="EC" id="2.7.11.1"/>
    </reaction>
</comment>
<comment type="catalytic activity">
    <reaction evidence="8">
        <text>L-seryl-[protein] + ATP = O-phospho-L-seryl-[protein] + ADP + H(+)</text>
        <dbReference type="Rhea" id="RHEA:17989"/>
        <dbReference type="Rhea" id="RHEA-COMP:9863"/>
        <dbReference type="Rhea" id="RHEA-COMP:11604"/>
        <dbReference type="ChEBI" id="CHEBI:15378"/>
        <dbReference type="ChEBI" id="CHEBI:29999"/>
        <dbReference type="ChEBI" id="CHEBI:30616"/>
        <dbReference type="ChEBI" id="CHEBI:83421"/>
        <dbReference type="ChEBI" id="CHEBI:456216"/>
        <dbReference type="EC" id="2.7.11.1"/>
    </reaction>
</comment>
<dbReference type="InterPro" id="IPR008266">
    <property type="entry name" value="Tyr_kinase_AS"/>
</dbReference>
<evidence type="ECO:0000313" key="11">
    <source>
        <dbReference type="Proteomes" id="UP000238479"/>
    </source>
</evidence>
<dbReference type="PROSITE" id="PS00109">
    <property type="entry name" value="PROTEIN_KINASE_TYR"/>
    <property type="match status" value="1"/>
</dbReference>
<keyword evidence="5" id="KW-0418">Kinase</keyword>
<dbReference type="EC" id="2.7.11.1" evidence="1"/>
<protein>
    <recommendedName>
        <fullName evidence="1">non-specific serine/threonine protein kinase</fullName>
        <ecNumber evidence="1">2.7.11.1</ecNumber>
    </recommendedName>
</protein>
<dbReference type="EMBL" id="PDCK01000045">
    <property type="protein sequence ID" value="PRQ19818.1"/>
    <property type="molecule type" value="Genomic_DNA"/>
</dbReference>
<evidence type="ECO:0000256" key="8">
    <source>
        <dbReference type="ARBA" id="ARBA00048679"/>
    </source>
</evidence>
<proteinExistence type="predicted"/>
<evidence type="ECO:0000256" key="2">
    <source>
        <dbReference type="ARBA" id="ARBA00022527"/>
    </source>
</evidence>
<accession>A0A2P6PD16</accession>
<dbReference type="Gene3D" id="1.10.510.10">
    <property type="entry name" value="Transferase(Phosphotransferase) domain 1"/>
    <property type="match status" value="1"/>
</dbReference>
<evidence type="ECO:0000256" key="6">
    <source>
        <dbReference type="ARBA" id="ARBA00022840"/>
    </source>
</evidence>
<dbReference type="AlphaFoldDB" id="A0A2P6PD16"/>
<dbReference type="InterPro" id="IPR051420">
    <property type="entry name" value="Ser_Thr_Kinases_DiverseReg"/>
</dbReference>
<dbReference type="Gramene" id="PRQ19818">
    <property type="protein sequence ID" value="PRQ19818"/>
    <property type="gene ID" value="RchiOBHm_Chr7g0221471"/>
</dbReference>
<name>A0A2P6PD16_ROSCH</name>
<evidence type="ECO:0000256" key="7">
    <source>
        <dbReference type="ARBA" id="ARBA00047899"/>
    </source>
</evidence>
<dbReference type="InterPro" id="IPR000719">
    <property type="entry name" value="Prot_kinase_dom"/>
</dbReference>
<dbReference type="Proteomes" id="UP000238479">
    <property type="component" value="Chromosome 7"/>
</dbReference>
<feature type="domain" description="Protein kinase" evidence="9">
    <location>
        <begin position="1"/>
        <end position="76"/>
    </location>
</feature>
<dbReference type="PROSITE" id="PS50011">
    <property type="entry name" value="PROTEIN_KINASE_DOM"/>
    <property type="match status" value="1"/>
</dbReference>
<dbReference type="OMA" id="NDDYEPC"/>
<evidence type="ECO:0000256" key="5">
    <source>
        <dbReference type="ARBA" id="ARBA00022777"/>
    </source>
</evidence>
<evidence type="ECO:0000256" key="4">
    <source>
        <dbReference type="ARBA" id="ARBA00022741"/>
    </source>
</evidence>
<evidence type="ECO:0000256" key="1">
    <source>
        <dbReference type="ARBA" id="ARBA00012513"/>
    </source>
</evidence>
<evidence type="ECO:0000259" key="9">
    <source>
        <dbReference type="PROSITE" id="PS50011"/>
    </source>
</evidence>